<feature type="compositionally biased region" description="Basic and acidic residues" evidence="1">
    <location>
        <begin position="53"/>
        <end position="71"/>
    </location>
</feature>
<dbReference type="EMBL" id="BNJQ01000005">
    <property type="protein sequence ID" value="GHP03415.1"/>
    <property type="molecule type" value="Genomic_DNA"/>
</dbReference>
<feature type="region of interest" description="Disordered" evidence="1">
    <location>
        <begin position="393"/>
        <end position="446"/>
    </location>
</feature>
<sequence length="601" mass="65561">MPQPRCAIIPNKKLVEVELELLKARDFLDRARIFVATHMALERNAVALSNTQKKGDEKKKRGRVANDDAKPARKRQRKAAAASAAAAAAPSTPQTSSLPQPPPLARDSAFKPDGSPNRPKYKGRTEIPLATAEDMRDTKRRRAASVHASLRMQELLTTTTTKAAVATDQGASAPNGNSASESLPGKRDCAPAPVAAAVTRPREAGKRVPILTSKAAEAERSRTERTQKRPSARSAAAAEAETSRKKSPAQAAEAAPERAPEPEPRQVRTQAEADNLVAEVKKVIRDFKKEVEEKAIREKKNPKRFSEFRGVEFLKSSGRYVTRVRMTPEKETTIGSKETALQAAFLREYYLLCRVSEEQQKIPENKSNFPKLWKRVGAWSKALLAWRESEEAKESFRMRPTNSPLKKGERKAPTSAFAPLPPVPPPSVAQAGGGEKATPTKTWGASRAREKGVRWANYNPKAVEAAEIAERFCAILVRAAKLNAARREKMRDDNMLELAGGNDAPSSPMPPSLPSPHEQLLKAFPLETATPPSQSLTPPSSTLVTSQSPAPELLLDAVGDIEKNALMKPPVSPRVTTVDADTEAANKIVDSVMQELLEELV</sequence>
<gene>
    <name evidence="2" type="ORF">PPROV_000217000</name>
</gene>
<accession>A0A830H8X0</accession>
<proteinExistence type="predicted"/>
<evidence type="ECO:0000313" key="2">
    <source>
        <dbReference type="EMBL" id="GHP03415.1"/>
    </source>
</evidence>
<feature type="compositionally biased region" description="Polar residues" evidence="1">
    <location>
        <begin position="169"/>
        <end position="181"/>
    </location>
</feature>
<keyword evidence="3" id="KW-1185">Reference proteome</keyword>
<feature type="region of interest" description="Disordered" evidence="1">
    <location>
        <begin position="50"/>
        <end position="273"/>
    </location>
</feature>
<evidence type="ECO:0000313" key="3">
    <source>
        <dbReference type="Proteomes" id="UP000660262"/>
    </source>
</evidence>
<feature type="compositionally biased region" description="Basic and acidic residues" evidence="1">
    <location>
        <begin position="255"/>
        <end position="266"/>
    </location>
</feature>
<feature type="compositionally biased region" description="Low complexity" evidence="1">
    <location>
        <begin position="157"/>
        <end position="167"/>
    </location>
</feature>
<feature type="compositionally biased region" description="Basic and acidic residues" evidence="1">
    <location>
        <begin position="216"/>
        <end position="227"/>
    </location>
</feature>
<name>A0A830H8X0_9CHLO</name>
<reference evidence="2" key="1">
    <citation type="submission" date="2020-10" db="EMBL/GenBank/DDBJ databases">
        <title>Unveiling of a novel bifunctional photoreceptor, Dualchrome1, isolated from a cosmopolitan green alga.</title>
        <authorList>
            <person name="Suzuki S."/>
            <person name="Kawachi M."/>
        </authorList>
    </citation>
    <scope>NUCLEOTIDE SEQUENCE</scope>
    <source>
        <strain evidence="2">NIES 2893</strain>
    </source>
</reference>
<feature type="compositionally biased region" description="Low complexity" evidence="1">
    <location>
        <begin position="79"/>
        <end position="98"/>
    </location>
</feature>
<dbReference type="Proteomes" id="UP000660262">
    <property type="component" value="Unassembled WGS sequence"/>
</dbReference>
<organism evidence="2 3">
    <name type="scientific">Pycnococcus provasolii</name>
    <dbReference type="NCBI Taxonomy" id="41880"/>
    <lineage>
        <taxon>Eukaryota</taxon>
        <taxon>Viridiplantae</taxon>
        <taxon>Chlorophyta</taxon>
        <taxon>Pseudoscourfieldiophyceae</taxon>
        <taxon>Pseudoscourfieldiales</taxon>
        <taxon>Pycnococcaceae</taxon>
        <taxon>Pycnococcus</taxon>
    </lineage>
</organism>
<protein>
    <submittedName>
        <fullName evidence="2">Uncharacterized protein</fullName>
    </submittedName>
</protein>
<dbReference type="AlphaFoldDB" id="A0A830H8X0"/>
<comment type="caution">
    <text evidence="2">The sequence shown here is derived from an EMBL/GenBank/DDBJ whole genome shotgun (WGS) entry which is preliminary data.</text>
</comment>
<evidence type="ECO:0000256" key="1">
    <source>
        <dbReference type="SAM" id="MobiDB-lite"/>
    </source>
</evidence>